<evidence type="ECO:0000313" key="2">
    <source>
        <dbReference type="EMBL" id="AYV86261.1"/>
    </source>
</evidence>
<feature type="compositionally biased region" description="Low complexity" evidence="1">
    <location>
        <begin position="1"/>
        <end position="17"/>
    </location>
</feature>
<accession>A0A3G5AIX5</accession>
<name>A0A3G5AIX5_9VIRU</name>
<evidence type="ECO:0000256" key="1">
    <source>
        <dbReference type="SAM" id="MobiDB-lite"/>
    </source>
</evidence>
<reference evidence="2" key="1">
    <citation type="submission" date="2018-10" db="EMBL/GenBank/DDBJ databases">
        <title>Hidden diversity of soil giant viruses.</title>
        <authorList>
            <person name="Schulz F."/>
            <person name="Alteio L."/>
            <person name="Goudeau D."/>
            <person name="Ryan E.M."/>
            <person name="Malmstrom R.R."/>
            <person name="Blanchard J."/>
            <person name="Woyke T."/>
        </authorList>
    </citation>
    <scope>NUCLEOTIDE SEQUENCE</scope>
    <source>
        <strain evidence="2">SMV1</strain>
    </source>
</reference>
<organism evidence="2">
    <name type="scientific">Solumvirus sp</name>
    <dbReference type="NCBI Taxonomy" id="2487773"/>
    <lineage>
        <taxon>Viruses</taxon>
        <taxon>Pithoviruses</taxon>
    </lineage>
</organism>
<feature type="compositionally biased region" description="Polar residues" evidence="1">
    <location>
        <begin position="18"/>
        <end position="32"/>
    </location>
</feature>
<feature type="region of interest" description="Disordered" evidence="1">
    <location>
        <begin position="1"/>
        <end position="37"/>
    </location>
</feature>
<proteinExistence type="predicted"/>
<sequence length="233" mass="26441">MGTTCSVSSQVPVDPVQFQNPPQKNYDLSPNTNKREMNNKSDFQILTPWQPKKSSLSSEFENAEQIERPHIIKCAGKHAGEILALSDNDSKEWRSPPEILFDSQPSKEYIIFRSHNVIYRYERRMECNGVSYPSPEDIDGEVINFGAATENSVIAIDVSYGGTGSSKSRPVLTKTLFYPNSSKCSLYFSKRAHDNLFKWFCKVFPKRLINISGLEKNLDADSQKFIKSLMVIN</sequence>
<protein>
    <submittedName>
        <fullName evidence="2">Uncharacterized protein</fullName>
    </submittedName>
</protein>
<gene>
    <name evidence="2" type="ORF">Solumvirus2_68</name>
</gene>
<dbReference type="EMBL" id="MK072499">
    <property type="protein sequence ID" value="AYV86261.1"/>
    <property type="molecule type" value="Genomic_DNA"/>
</dbReference>